<dbReference type="Pfam" id="PF05942">
    <property type="entry name" value="PaREP1"/>
    <property type="match status" value="1"/>
</dbReference>
<name>C3MX41_SACI4</name>
<protein>
    <submittedName>
        <fullName evidence="1">PaREP1 family protein</fullName>
    </submittedName>
</protein>
<gene>
    <name evidence="1" type="ordered locus">M1425_0927</name>
</gene>
<dbReference type="InterPro" id="IPR010268">
    <property type="entry name" value="PaREP1"/>
</dbReference>
<organism evidence="1 2">
    <name type="scientific">Saccharolobus islandicus (strain M.14.25 / Kamchatka #1)</name>
    <name type="common">Sulfolobus islandicus</name>
    <dbReference type="NCBI Taxonomy" id="427317"/>
    <lineage>
        <taxon>Archaea</taxon>
        <taxon>Thermoproteota</taxon>
        <taxon>Thermoprotei</taxon>
        <taxon>Sulfolobales</taxon>
        <taxon>Sulfolobaceae</taxon>
        <taxon>Saccharolobus</taxon>
    </lineage>
</organism>
<dbReference type="Proteomes" id="UP000001350">
    <property type="component" value="Chromosome"/>
</dbReference>
<proteinExistence type="predicted"/>
<dbReference type="AlphaFoldDB" id="C3MX41"/>
<dbReference type="Gene3D" id="1.20.120.330">
    <property type="entry name" value="Nucleotidyltransferases domain 2"/>
    <property type="match status" value="1"/>
</dbReference>
<dbReference type="GeneID" id="84058360"/>
<accession>C3MX41</accession>
<dbReference type="KEGG" id="sia:M1425_0927"/>
<evidence type="ECO:0000313" key="1">
    <source>
        <dbReference type="EMBL" id="ACP37721.1"/>
    </source>
</evidence>
<sequence>MEELIKKAEEKGIDVEDLVLSALSRIDPKESIKLRIELAEKYMVEAEEYIRKGDPVQASEKVYKVAEEVVKALSEKFNLPEYQQAVKEGRWYTYTLGKASNTLSNKLGNWVLDGWSSAYFLHVWGFHEAKLSINDITSYLKRVKEMLEEAKKVLSNEP</sequence>
<evidence type="ECO:0000313" key="2">
    <source>
        <dbReference type="Proteomes" id="UP000001350"/>
    </source>
</evidence>
<dbReference type="RefSeq" id="WP_012710987.1">
    <property type="nucleotide sequence ID" value="NC_012588.1"/>
</dbReference>
<dbReference type="PANTHER" id="PTHR34237:SF4">
    <property type="entry name" value="PAREP1 FAMILY PROTEIN"/>
    <property type="match status" value="1"/>
</dbReference>
<reference evidence="1 2" key="1">
    <citation type="journal article" date="2009" name="Proc. Natl. Acad. Sci. U.S.A.">
        <title>Biogeography of the Sulfolobus islandicus pan-genome.</title>
        <authorList>
            <person name="Reno M.L."/>
            <person name="Held N.L."/>
            <person name="Fields C.J."/>
            <person name="Burke P.V."/>
            <person name="Whitaker R.J."/>
        </authorList>
    </citation>
    <scope>NUCLEOTIDE SEQUENCE [LARGE SCALE GENOMIC DNA]</scope>
    <source>
        <strain evidence="2">M.14.25 / Kamchatka #1</strain>
    </source>
</reference>
<dbReference type="EMBL" id="CP001400">
    <property type="protein sequence ID" value="ACP37721.1"/>
    <property type="molecule type" value="Genomic_DNA"/>
</dbReference>
<dbReference type="HOGENOM" id="CLU_115256_0_1_2"/>
<dbReference type="PANTHER" id="PTHR34237">
    <property type="entry name" value="PAREP8-RELATED"/>
    <property type="match status" value="1"/>
</dbReference>